<protein>
    <submittedName>
        <fullName evidence="1">DUF1489 family protein</fullName>
    </submittedName>
</protein>
<dbReference type="PIRSF" id="PIRSF032025">
    <property type="entry name" value="UCP032025"/>
    <property type="match status" value="1"/>
</dbReference>
<dbReference type="Proteomes" id="UP001597171">
    <property type="component" value="Unassembled WGS sequence"/>
</dbReference>
<evidence type="ECO:0000313" key="2">
    <source>
        <dbReference type="Proteomes" id="UP001597171"/>
    </source>
</evidence>
<dbReference type="RefSeq" id="WP_378775230.1">
    <property type="nucleotide sequence ID" value="NZ_JBHTMX010000054.1"/>
</dbReference>
<evidence type="ECO:0000313" key="1">
    <source>
        <dbReference type="EMBL" id="MFD1332000.1"/>
    </source>
</evidence>
<comment type="caution">
    <text evidence="1">The sequence shown here is derived from an EMBL/GenBank/DDBJ whole genome shotgun (WGS) entry which is preliminary data.</text>
</comment>
<accession>A0ABW3Z6V2</accession>
<dbReference type="Pfam" id="PF07370">
    <property type="entry name" value="DUF1489"/>
    <property type="match status" value="1"/>
</dbReference>
<keyword evidence="2" id="KW-1185">Reference proteome</keyword>
<sequence>MALHLQKLCVGCDSVDDLRGWLDERLAEKRRKGEAAEHAHVTRMAPKRAEELLDGGSLYWVIKGVIQARQTLLDLRLRRGDDGIERCAIILAPELVPVRPQPRRPFQGWRYLTSADAPPDLADDALAAPGLPPALAQELRALGLL</sequence>
<proteinExistence type="predicted"/>
<gene>
    <name evidence="1" type="ORF">ACFQ4O_08310</name>
</gene>
<name>A0ABW3Z6V2_9HYPH</name>
<dbReference type="EMBL" id="JBHTMX010000054">
    <property type="protein sequence ID" value="MFD1332000.1"/>
    <property type="molecule type" value="Genomic_DNA"/>
</dbReference>
<reference evidence="2" key="1">
    <citation type="journal article" date="2019" name="Int. J. Syst. Evol. Microbiol.">
        <title>The Global Catalogue of Microorganisms (GCM) 10K type strain sequencing project: providing services to taxonomists for standard genome sequencing and annotation.</title>
        <authorList>
            <consortium name="The Broad Institute Genomics Platform"/>
            <consortium name="The Broad Institute Genome Sequencing Center for Infectious Disease"/>
            <person name="Wu L."/>
            <person name="Ma J."/>
        </authorList>
    </citation>
    <scope>NUCLEOTIDE SEQUENCE [LARGE SCALE GENOMIC DNA]</scope>
    <source>
        <strain evidence="2">CCUG 61696</strain>
    </source>
</reference>
<organism evidence="1 2">
    <name type="scientific">Methylopila musalis</name>
    <dbReference type="NCBI Taxonomy" id="1134781"/>
    <lineage>
        <taxon>Bacteria</taxon>
        <taxon>Pseudomonadati</taxon>
        <taxon>Pseudomonadota</taxon>
        <taxon>Alphaproteobacteria</taxon>
        <taxon>Hyphomicrobiales</taxon>
        <taxon>Methylopilaceae</taxon>
        <taxon>Methylopila</taxon>
    </lineage>
</organism>
<dbReference type="InterPro" id="IPR008320">
    <property type="entry name" value="UCP032025"/>
</dbReference>